<name>A0ACC0WG75_9STRA</name>
<dbReference type="EMBL" id="CM047592">
    <property type="protein sequence ID" value="KAI9917655.1"/>
    <property type="molecule type" value="Genomic_DNA"/>
</dbReference>
<comment type="caution">
    <text evidence="1">The sequence shown here is derived from an EMBL/GenBank/DDBJ whole genome shotgun (WGS) entry which is preliminary data.</text>
</comment>
<sequence length="211" mass="23217">MSFLSRLDAMMDNAKTEWHIFKFQPWNSSPDVSFWQKLSLLKLDKFQPDDQAQHLTGYFTPGRSTDVPARFTVDDSAFCSILDRRRQGLVPMAAATAVEPLGALLNAPEGKCVRATKPENASSPLHFVPHQVHEFLNAFEKGVVAGPAFDKCIACSPKVLSAYVADGFDLLARACNCTTYLDELTGLSELVDDANARMVDVEDSDEDGTLV</sequence>
<protein>
    <submittedName>
        <fullName evidence="1">Uncharacterized protein</fullName>
    </submittedName>
</protein>
<accession>A0ACC0WG75</accession>
<dbReference type="Proteomes" id="UP001163321">
    <property type="component" value="Chromosome 13"/>
</dbReference>
<reference evidence="1 2" key="1">
    <citation type="journal article" date="2022" name="bioRxiv">
        <title>The genome of the oomycete Peronosclerospora sorghi, a cosmopolitan pathogen of maize and sorghum, is inflated with dispersed pseudogenes.</title>
        <authorList>
            <person name="Fletcher K."/>
            <person name="Martin F."/>
            <person name="Isakeit T."/>
            <person name="Cavanaugh K."/>
            <person name="Magill C."/>
            <person name="Michelmore R."/>
        </authorList>
    </citation>
    <scope>NUCLEOTIDE SEQUENCE [LARGE SCALE GENOMIC DNA]</scope>
    <source>
        <strain evidence="1">P6</strain>
    </source>
</reference>
<gene>
    <name evidence="1" type="ORF">PsorP6_013161</name>
</gene>
<evidence type="ECO:0000313" key="1">
    <source>
        <dbReference type="EMBL" id="KAI9917655.1"/>
    </source>
</evidence>
<organism evidence="1 2">
    <name type="scientific">Peronosclerospora sorghi</name>
    <dbReference type="NCBI Taxonomy" id="230839"/>
    <lineage>
        <taxon>Eukaryota</taxon>
        <taxon>Sar</taxon>
        <taxon>Stramenopiles</taxon>
        <taxon>Oomycota</taxon>
        <taxon>Peronosporomycetes</taxon>
        <taxon>Peronosporales</taxon>
        <taxon>Peronosporaceae</taxon>
        <taxon>Peronosclerospora</taxon>
    </lineage>
</organism>
<keyword evidence="2" id="KW-1185">Reference proteome</keyword>
<proteinExistence type="predicted"/>
<evidence type="ECO:0000313" key="2">
    <source>
        <dbReference type="Proteomes" id="UP001163321"/>
    </source>
</evidence>